<evidence type="ECO:0000259" key="1">
    <source>
        <dbReference type="SMART" id="SM00953"/>
    </source>
</evidence>
<dbReference type="Proteomes" id="UP000782312">
    <property type="component" value="Unassembled WGS sequence"/>
</dbReference>
<dbReference type="EMBL" id="JACPUR010000023">
    <property type="protein sequence ID" value="MBI3128014.1"/>
    <property type="molecule type" value="Genomic_DNA"/>
</dbReference>
<protein>
    <submittedName>
        <fullName evidence="2">RES family NAD+ phosphorylase</fullName>
    </submittedName>
</protein>
<dbReference type="InterPro" id="IPR014914">
    <property type="entry name" value="RES_dom"/>
</dbReference>
<proteinExistence type="predicted"/>
<evidence type="ECO:0000313" key="2">
    <source>
        <dbReference type="EMBL" id="MBI3128014.1"/>
    </source>
</evidence>
<feature type="domain" description="RES" evidence="1">
    <location>
        <begin position="71"/>
        <end position="225"/>
    </location>
</feature>
<name>A0A932I2H1_UNCTE</name>
<dbReference type="AlphaFoldDB" id="A0A932I2H1"/>
<organism evidence="2 3">
    <name type="scientific">Tectimicrobiota bacterium</name>
    <dbReference type="NCBI Taxonomy" id="2528274"/>
    <lineage>
        <taxon>Bacteria</taxon>
        <taxon>Pseudomonadati</taxon>
        <taxon>Nitrospinota/Tectimicrobiota group</taxon>
        <taxon>Candidatus Tectimicrobiota</taxon>
    </lineage>
</organism>
<dbReference type="SMART" id="SM00953">
    <property type="entry name" value="RES"/>
    <property type="match status" value="1"/>
</dbReference>
<comment type="caution">
    <text evidence="2">The sequence shown here is derived from an EMBL/GenBank/DDBJ whole genome shotgun (WGS) entry which is preliminary data.</text>
</comment>
<dbReference type="Pfam" id="PF08808">
    <property type="entry name" value="RES"/>
    <property type="match status" value="1"/>
</dbReference>
<accession>A0A932I2H1</accession>
<reference evidence="2" key="1">
    <citation type="submission" date="2020-07" db="EMBL/GenBank/DDBJ databases">
        <title>Huge and variable diversity of episymbiotic CPR bacteria and DPANN archaea in groundwater ecosystems.</title>
        <authorList>
            <person name="He C.Y."/>
            <person name="Keren R."/>
            <person name="Whittaker M."/>
            <person name="Farag I.F."/>
            <person name="Doudna J."/>
            <person name="Cate J.H.D."/>
            <person name="Banfield J.F."/>
        </authorList>
    </citation>
    <scope>NUCLEOTIDE SEQUENCE</scope>
    <source>
        <strain evidence="2">NC_groundwater_763_Ag_S-0.2um_68_21</strain>
    </source>
</reference>
<gene>
    <name evidence="2" type="ORF">HYZ11_10460</name>
</gene>
<evidence type="ECO:0000313" key="3">
    <source>
        <dbReference type="Proteomes" id="UP000782312"/>
    </source>
</evidence>
<sequence>MPKSKSLRGFWEFERLISHQTRYVHGSEVKEFLDWILRTSKNRIELLPQHNKPWRARLGYDDDGDHLIGLSPKEMKPLANRAKEGRANPKGIPCLYLSTDRDTAMAEIRPWLDSLISVAQFTTLRELQIINCTLHKENKRPWTIGMKDKLTPEEREEVLWWDIDKAFSRPVTLSDDTADYVPSQIIADLFRVNGYDGIAYRSSLGEGHNIALFDLNSAELINCQVFELKSLSHEFRERNNPYFVKVHPQKKATRKR</sequence>